<evidence type="ECO:0000313" key="3">
    <source>
        <dbReference type="Proteomes" id="UP001213000"/>
    </source>
</evidence>
<evidence type="ECO:0000313" key="2">
    <source>
        <dbReference type="EMBL" id="KAJ3574826.1"/>
    </source>
</evidence>
<organism evidence="2 3">
    <name type="scientific">Leucocoprinus birnbaumii</name>
    <dbReference type="NCBI Taxonomy" id="56174"/>
    <lineage>
        <taxon>Eukaryota</taxon>
        <taxon>Fungi</taxon>
        <taxon>Dikarya</taxon>
        <taxon>Basidiomycota</taxon>
        <taxon>Agaricomycotina</taxon>
        <taxon>Agaricomycetes</taxon>
        <taxon>Agaricomycetidae</taxon>
        <taxon>Agaricales</taxon>
        <taxon>Agaricineae</taxon>
        <taxon>Agaricaceae</taxon>
        <taxon>Leucocoprinus</taxon>
    </lineage>
</organism>
<keyword evidence="3" id="KW-1185">Reference proteome</keyword>
<protein>
    <recommendedName>
        <fullName evidence="1">Retrotransposon gag domain-containing protein</fullName>
    </recommendedName>
</protein>
<reference evidence="2" key="1">
    <citation type="submission" date="2022-07" db="EMBL/GenBank/DDBJ databases">
        <title>Genome Sequence of Leucocoprinus birnbaumii.</title>
        <authorList>
            <person name="Buettner E."/>
        </authorList>
    </citation>
    <scope>NUCLEOTIDE SEQUENCE</scope>
    <source>
        <strain evidence="2">VT141</strain>
    </source>
</reference>
<accession>A0AAD5W311</accession>
<dbReference type="InterPro" id="IPR005162">
    <property type="entry name" value="Retrotrans_gag_dom"/>
</dbReference>
<name>A0AAD5W311_9AGAR</name>
<proteinExistence type="predicted"/>
<dbReference type="AlphaFoldDB" id="A0AAD5W311"/>
<feature type="domain" description="Retrotransposon gag" evidence="1">
    <location>
        <begin position="15"/>
        <end position="108"/>
    </location>
</feature>
<dbReference type="Pfam" id="PF03732">
    <property type="entry name" value="Retrotrans_gag"/>
    <property type="match status" value="1"/>
</dbReference>
<evidence type="ECO:0000259" key="1">
    <source>
        <dbReference type="Pfam" id="PF03732"/>
    </source>
</evidence>
<comment type="caution">
    <text evidence="2">The sequence shown here is derived from an EMBL/GenBank/DDBJ whole genome shotgun (WGS) entry which is preliminary data.</text>
</comment>
<dbReference type="Proteomes" id="UP001213000">
    <property type="component" value="Unassembled WGS sequence"/>
</dbReference>
<gene>
    <name evidence="2" type="ORF">NP233_g1508</name>
</gene>
<dbReference type="EMBL" id="JANIEX010000056">
    <property type="protein sequence ID" value="KAJ3574826.1"/>
    <property type="molecule type" value="Genomic_DNA"/>
</dbReference>
<sequence length="145" mass="17041">MSTLLPCQSEQQINFATTYLSSSALSWFKIALISKDQGIIHLYITDWYYFQWELQALFGVTNPMDKAAKALENLTMDHNDHITMYNIQFLKYAAKLSWDDTYLTHCYYCSLPNHIKDVFAQHKARKPHEFHSMKAAAQIINNHFW</sequence>